<dbReference type="Gene3D" id="3.40.50.80">
    <property type="entry name" value="Nucleotide-binding domain of ferredoxin-NADP reductase (FNR) module"/>
    <property type="match status" value="1"/>
</dbReference>
<dbReference type="OrthoDB" id="17725at2759"/>
<dbReference type="AlphaFoldDB" id="A0A0L6UDF3"/>
<sequence>MSAQLVALIRSPFTFIYLITGRLKQGWFLRRNQLASDNTPDITWRFKGKRFTVNGVKPQRAQILLVDYLYWYNRLTLQSIWGCQHLTLARLLVALFYLLVVIVSISWKNSRVNHFLSHFRRPASIAIVQFPILFLLSMKNNLCGLLRVGQERINFLHRLVGEPYIHFITYEKFSAAITHAVLIWKAQVSPLGQLLQQPTFMYGSISLATMLFIILTSLGPIRKKFYQCFLGAHIFGYILLLFALWKHVEESHIVSNPIMICCGCKIVDQICQALNTSFRTAQFTSLPGKITIIEVPNLGTGWRAGRWFYFVARQYVFLRVYSPKYNLKKKKLTSIIVSISIHSLSPMLQRRTLLIGMQPLNKESPRVDRESKWGLYQGMLKIHEIGLTKAAMECQPSEGKNYPSRNFQSLSTVDVKSDMDLIDSTYGSRLLVSVEGPYGHMSQDMRSHETVVLIGAGVACTFIMSLFEEVVGSALQGAARTRNIVIFWTLRDIGMPLDAIPLQFLLLKLLFPLWHESYIPLNLIENQDMVEFFIDPIRENMRMAQAMDINVQIKIYVTTSMGIYRPRPFRELTIIPRRMILKEVVDESVNITIAEINALGRCDPPSGIGIASAGVSPSFSKALRSATLSVNRKTFKDIGGIAVHT</sequence>
<dbReference type="PANTHER" id="PTHR32361">
    <property type="entry name" value="FERRIC/CUPRIC REDUCTASE TRANSMEMBRANE COMPONENT"/>
    <property type="match status" value="1"/>
</dbReference>
<feature type="transmembrane region" description="Helical" evidence="7">
    <location>
        <begin position="119"/>
        <end position="138"/>
    </location>
</feature>
<feature type="transmembrane region" description="Helical" evidence="7">
    <location>
        <begin position="225"/>
        <end position="245"/>
    </location>
</feature>
<feature type="transmembrane region" description="Helical" evidence="7">
    <location>
        <begin position="88"/>
        <end position="107"/>
    </location>
</feature>
<reference evidence="9 10" key="1">
    <citation type="submission" date="2015-08" db="EMBL/GenBank/DDBJ databases">
        <title>Next Generation Sequencing and Analysis of the Genome of Puccinia sorghi L Schw, the Causal Agent of Maize Common Rust.</title>
        <authorList>
            <person name="Rochi L."/>
            <person name="Burguener G."/>
            <person name="Darino M."/>
            <person name="Turjanski A."/>
            <person name="Kreff E."/>
            <person name="Dieguez M.J."/>
            <person name="Sacco F."/>
        </authorList>
    </citation>
    <scope>NUCLEOTIDE SEQUENCE [LARGE SCALE GENOMIC DNA]</scope>
    <source>
        <strain evidence="9 10">RO10H11247</strain>
    </source>
</reference>
<dbReference type="InterPro" id="IPR039261">
    <property type="entry name" value="FNR_nucleotide-bd"/>
</dbReference>
<evidence type="ECO:0000256" key="3">
    <source>
        <dbReference type="ARBA" id="ARBA00022692"/>
    </source>
</evidence>
<dbReference type="STRING" id="27349.A0A0L6UDF3"/>
<keyword evidence="6 7" id="KW-0472">Membrane</keyword>
<dbReference type="GO" id="GO:0006826">
    <property type="term" value="P:iron ion transport"/>
    <property type="evidence" value="ECO:0007669"/>
    <property type="project" value="TreeGrafter"/>
</dbReference>
<evidence type="ECO:0000256" key="6">
    <source>
        <dbReference type="ARBA" id="ARBA00023136"/>
    </source>
</evidence>
<dbReference type="Proteomes" id="UP000037035">
    <property type="component" value="Unassembled WGS sequence"/>
</dbReference>
<evidence type="ECO:0000256" key="2">
    <source>
        <dbReference type="ARBA" id="ARBA00022448"/>
    </source>
</evidence>
<feature type="transmembrane region" description="Helical" evidence="7">
    <location>
        <begin position="200"/>
        <end position="218"/>
    </location>
</feature>
<evidence type="ECO:0000313" key="9">
    <source>
        <dbReference type="EMBL" id="KNZ46594.1"/>
    </source>
</evidence>
<evidence type="ECO:0000256" key="7">
    <source>
        <dbReference type="SAM" id="Phobius"/>
    </source>
</evidence>
<dbReference type="GO" id="GO:0000293">
    <property type="term" value="F:ferric-chelate reductase activity"/>
    <property type="evidence" value="ECO:0007669"/>
    <property type="project" value="TreeGrafter"/>
</dbReference>
<dbReference type="GO" id="GO:0015677">
    <property type="term" value="P:copper ion import"/>
    <property type="evidence" value="ECO:0007669"/>
    <property type="project" value="TreeGrafter"/>
</dbReference>
<dbReference type="PANTHER" id="PTHR32361:SF9">
    <property type="entry name" value="FERRIC REDUCTASE TRANSMEMBRANE COMPONENT 3-RELATED"/>
    <property type="match status" value="1"/>
</dbReference>
<protein>
    <recommendedName>
        <fullName evidence="8">Ferric oxidoreductase domain-containing protein</fullName>
    </recommendedName>
</protein>
<comment type="subcellular location">
    <subcellularLocation>
        <location evidence="1">Membrane</location>
        <topology evidence="1">Multi-pass membrane protein</topology>
    </subcellularLocation>
</comment>
<dbReference type="GO" id="GO:0005886">
    <property type="term" value="C:plasma membrane"/>
    <property type="evidence" value="ECO:0007669"/>
    <property type="project" value="TreeGrafter"/>
</dbReference>
<evidence type="ECO:0000256" key="4">
    <source>
        <dbReference type="ARBA" id="ARBA00022989"/>
    </source>
</evidence>
<evidence type="ECO:0000313" key="10">
    <source>
        <dbReference type="Proteomes" id="UP000037035"/>
    </source>
</evidence>
<keyword evidence="10" id="KW-1185">Reference proteome</keyword>
<proteinExistence type="predicted"/>
<evidence type="ECO:0000256" key="1">
    <source>
        <dbReference type="ARBA" id="ARBA00004141"/>
    </source>
</evidence>
<name>A0A0L6UDF3_9BASI</name>
<dbReference type="InterPro" id="IPR013130">
    <property type="entry name" value="Fe3_Rdtase_TM_dom"/>
</dbReference>
<gene>
    <name evidence="9" type="ORF">VP01_713g5</name>
</gene>
<dbReference type="VEuPathDB" id="FungiDB:VP01_713g5"/>
<keyword evidence="3 7" id="KW-0812">Transmembrane</keyword>
<evidence type="ECO:0000259" key="8">
    <source>
        <dbReference type="Pfam" id="PF01794"/>
    </source>
</evidence>
<feature type="domain" description="Ferric oxidoreductase" evidence="8">
    <location>
        <begin position="125"/>
        <end position="243"/>
    </location>
</feature>
<keyword evidence="2" id="KW-0813">Transport</keyword>
<keyword evidence="4 7" id="KW-1133">Transmembrane helix</keyword>
<dbReference type="EMBL" id="LAVV01012539">
    <property type="protein sequence ID" value="KNZ46594.1"/>
    <property type="molecule type" value="Genomic_DNA"/>
</dbReference>
<evidence type="ECO:0000256" key="5">
    <source>
        <dbReference type="ARBA" id="ARBA00023065"/>
    </source>
</evidence>
<dbReference type="InterPro" id="IPR051410">
    <property type="entry name" value="Ferric/Cupric_Reductase"/>
</dbReference>
<dbReference type="GO" id="GO:0006879">
    <property type="term" value="P:intracellular iron ion homeostasis"/>
    <property type="evidence" value="ECO:0007669"/>
    <property type="project" value="TreeGrafter"/>
</dbReference>
<comment type="caution">
    <text evidence="9">The sequence shown here is derived from an EMBL/GenBank/DDBJ whole genome shotgun (WGS) entry which is preliminary data.</text>
</comment>
<keyword evidence="5" id="KW-0406">Ion transport</keyword>
<dbReference type="Pfam" id="PF01794">
    <property type="entry name" value="Ferric_reduct"/>
    <property type="match status" value="1"/>
</dbReference>
<organism evidence="9 10">
    <name type="scientific">Puccinia sorghi</name>
    <dbReference type="NCBI Taxonomy" id="27349"/>
    <lineage>
        <taxon>Eukaryota</taxon>
        <taxon>Fungi</taxon>
        <taxon>Dikarya</taxon>
        <taxon>Basidiomycota</taxon>
        <taxon>Pucciniomycotina</taxon>
        <taxon>Pucciniomycetes</taxon>
        <taxon>Pucciniales</taxon>
        <taxon>Pucciniaceae</taxon>
        <taxon>Puccinia</taxon>
    </lineage>
</organism>
<accession>A0A0L6UDF3</accession>